<protein>
    <submittedName>
        <fullName evidence="2">Uncharacterized protein</fullName>
    </submittedName>
</protein>
<accession>A0AAD9E2J3</accession>
<feature type="region of interest" description="Disordered" evidence="1">
    <location>
        <begin position="134"/>
        <end position="162"/>
    </location>
</feature>
<comment type="caution">
    <text evidence="2">The sequence shown here is derived from an EMBL/GenBank/DDBJ whole genome shotgun (WGS) entry which is preliminary data.</text>
</comment>
<proteinExistence type="predicted"/>
<dbReference type="EMBL" id="JAROKS010000004">
    <property type="protein sequence ID" value="KAK1804690.1"/>
    <property type="molecule type" value="Genomic_DNA"/>
</dbReference>
<dbReference type="Proteomes" id="UP001239994">
    <property type="component" value="Unassembled WGS sequence"/>
</dbReference>
<reference evidence="2" key="1">
    <citation type="submission" date="2023-03" db="EMBL/GenBank/DDBJ databases">
        <title>Electrophorus voltai genome.</title>
        <authorList>
            <person name="Bian C."/>
        </authorList>
    </citation>
    <scope>NUCLEOTIDE SEQUENCE</scope>
    <source>
        <strain evidence="2">CB-2022</strain>
        <tissue evidence="2">Muscle</tissue>
    </source>
</reference>
<feature type="region of interest" description="Disordered" evidence="1">
    <location>
        <begin position="76"/>
        <end position="111"/>
    </location>
</feature>
<name>A0AAD9E2J3_9TELE</name>
<keyword evidence="3" id="KW-1185">Reference proteome</keyword>
<feature type="compositionally biased region" description="Basic and acidic residues" evidence="1">
    <location>
        <begin position="84"/>
        <end position="111"/>
    </location>
</feature>
<organism evidence="2 3">
    <name type="scientific">Electrophorus voltai</name>
    <dbReference type="NCBI Taxonomy" id="2609070"/>
    <lineage>
        <taxon>Eukaryota</taxon>
        <taxon>Metazoa</taxon>
        <taxon>Chordata</taxon>
        <taxon>Craniata</taxon>
        <taxon>Vertebrata</taxon>
        <taxon>Euteleostomi</taxon>
        <taxon>Actinopterygii</taxon>
        <taxon>Neopterygii</taxon>
        <taxon>Teleostei</taxon>
        <taxon>Ostariophysi</taxon>
        <taxon>Gymnotiformes</taxon>
        <taxon>Gymnotoidei</taxon>
        <taxon>Gymnotidae</taxon>
        <taxon>Electrophorus</taxon>
    </lineage>
</organism>
<dbReference type="AlphaFoldDB" id="A0AAD9E2J3"/>
<gene>
    <name evidence="2" type="ORF">P4O66_020062</name>
</gene>
<sequence length="191" mass="20912">MSVWPSITMVTTACEPIAQQGQADPVKPTCAPACLATPPHMSMTTSITPTSSCHSALHGAQQTSGPAEGMTNEYSYASTTRPGSEGKRGKTKLRERQESTEGEAVVRSRAEAEGEDGISKIQVLQMLVHLTMGQRQSRTKIHPLPTEQDTSEQQRKKNKEPVLPINYFKMADLLCFVQRRTSDDHSGSRGR</sequence>
<evidence type="ECO:0000256" key="1">
    <source>
        <dbReference type="SAM" id="MobiDB-lite"/>
    </source>
</evidence>
<evidence type="ECO:0000313" key="3">
    <source>
        <dbReference type="Proteomes" id="UP001239994"/>
    </source>
</evidence>
<evidence type="ECO:0000313" key="2">
    <source>
        <dbReference type="EMBL" id="KAK1804690.1"/>
    </source>
</evidence>